<protein>
    <submittedName>
        <fullName evidence="2">Excinuclease</fullName>
    </submittedName>
</protein>
<dbReference type="EMBL" id="PKUS01000025">
    <property type="protein sequence ID" value="PLW67665.1"/>
    <property type="molecule type" value="Genomic_DNA"/>
</dbReference>
<dbReference type="RefSeq" id="WP_101518634.1">
    <property type="nucleotide sequence ID" value="NZ_PKUS01000025.1"/>
</dbReference>
<evidence type="ECO:0000313" key="3">
    <source>
        <dbReference type="Proteomes" id="UP000235005"/>
    </source>
</evidence>
<feature type="chain" id="PRO_5014659294" evidence="1">
    <location>
        <begin position="22"/>
        <end position="146"/>
    </location>
</feature>
<gene>
    <name evidence="2" type="ORF">C0039_15805</name>
</gene>
<name>A0A2N5WZI7_9GAMM</name>
<organism evidence="2 3">
    <name type="scientific">Pseudohalioglobus lutimaris</name>
    <dbReference type="NCBI Taxonomy" id="1737061"/>
    <lineage>
        <taxon>Bacteria</taxon>
        <taxon>Pseudomonadati</taxon>
        <taxon>Pseudomonadota</taxon>
        <taxon>Gammaproteobacteria</taxon>
        <taxon>Cellvibrionales</taxon>
        <taxon>Halieaceae</taxon>
        <taxon>Pseudohalioglobus</taxon>
    </lineage>
</organism>
<feature type="signal peptide" evidence="1">
    <location>
        <begin position="1"/>
        <end position="21"/>
    </location>
</feature>
<keyword evidence="1" id="KW-0732">Signal</keyword>
<dbReference type="OrthoDB" id="8161726at2"/>
<dbReference type="AlphaFoldDB" id="A0A2N5WZI7"/>
<keyword evidence="3" id="KW-1185">Reference proteome</keyword>
<comment type="caution">
    <text evidence="2">The sequence shown here is derived from an EMBL/GenBank/DDBJ whole genome shotgun (WGS) entry which is preliminary data.</text>
</comment>
<dbReference type="Proteomes" id="UP000235005">
    <property type="component" value="Unassembled WGS sequence"/>
</dbReference>
<evidence type="ECO:0000313" key="2">
    <source>
        <dbReference type="EMBL" id="PLW67665.1"/>
    </source>
</evidence>
<sequence>MKNLILTLIALSILSAFPATARDDRNRYSIADAMNLEAAREKLNKGYTFKFGKQSHAPVKKNHGEFMSNKKTNAFGKSDEFACQWAFLSAMLSFQDRISKEGGNAVINIRSYYKEGDFVSETEFECGNGAIMAGVTFLGDVVTLAE</sequence>
<reference evidence="2 3" key="1">
    <citation type="submission" date="2018-01" db="EMBL/GenBank/DDBJ databases">
        <title>The draft genome sequence of Halioglobus lutimaris HF004.</title>
        <authorList>
            <person name="Du Z.-J."/>
            <person name="Shi M.-J."/>
        </authorList>
    </citation>
    <scope>NUCLEOTIDE SEQUENCE [LARGE SCALE GENOMIC DNA]</scope>
    <source>
        <strain evidence="2 3">HF004</strain>
    </source>
</reference>
<evidence type="ECO:0000256" key="1">
    <source>
        <dbReference type="SAM" id="SignalP"/>
    </source>
</evidence>
<accession>A0A2N5WZI7</accession>
<proteinExistence type="predicted"/>